<reference evidence="1 2" key="1">
    <citation type="submission" date="2011-02" db="EMBL/GenBank/DDBJ databases">
        <title>The Genome Sequence of Sphaeroforma arctica JP610.</title>
        <authorList>
            <consortium name="The Broad Institute Genome Sequencing Platform"/>
            <person name="Russ C."/>
            <person name="Cuomo C."/>
            <person name="Young S.K."/>
            <person name="Zeng Q."/>
            <person name="Gargeya S."/>
            <person name="Alvarado L."/>
            <person name="Berlin A."/>
            <person name="Chapman S.B."/>
            <person name="Chen Z."/>
            <person name="Freedman E."/>
            <person name="Gellesch M."/>
            <person name="Goldberg J."/>
            <person name="Griggs A."/>
            <person name="Gujja S."/>
            <person name="Heilman E."/>
            <person name="Heiman D."/>
            <person name="Howarth C."/>
            <person name="Mehta T."/>
            <person name="Neiman D."/>
            <person name="Pearson M."/>
            <person name="Roberts A."/>
            <person name="Saif S."/>
            <person name="Shea T."/>
            <person name="Shenoy N."/>
            <person name="Sisk P."/>
            <person name="Stolte C."/>
            <person name="Sykes S."/>
            <person name="White J."/>
            <person name="Yandava C."/>
            <person name="Burger G."/>
            <person name="Gray M.W."/>
            <person name="Holland P.W.H."/>
            <person name="King N."/>
            <person name="Lang F.B.F."/>
            <person name="Roger A.J."/>
            <person name="Ruiz-Trillo I."/>
            <person name="Haas B."/>
            <person name="Nusbaum C."/>
            <person name="Birren B."/>
        </authorList>
    </citation>
    <scope>NUCLEOTIDE SEQUENCE [LARGE SCALE GENOMIC DNA]</scope>
    <source>
        <strain evidence="1 2">JP610</strain>
    </source>
</reference>
<dbReference type="EMBL" id="KQ242421">
    <property type="protein sequence ID" value="KNC78802.1"/>
    <property type="molecule type" value="Genomic_DNA"/>
</dbReference>
<proteinExistence type="predicted"/>
<evidence type="ECO:0000313" key="2">
    <source>
        <dbReference type="Proteomes" id="UP000054560"/>
    </source>
</evidence>
<dbReference type="AlphaFoldDB" id="A0A0L0FPS4"/>
<accession>A0A0L0FPS4</accession>
<evidence type="ECO:0000313" key="1">
    <source>
        <dbReference type="EMBL" id="KNC78802.1"/>
    </source>
</evidence>
<name>A0A0L0FPS4_9EUKA</name>
<dbReference type="Proteomes" id="UP000054560">
    <property type="component" value="Unassembled WGS sequence"/>
</dbReference>
<keyword evidence="2" id="KW-1185">Reference proteome</keyword>
<organism evidence="1 2">
    <name type="scientific">Sphaeroforma arctica JP610</name>
    <dbReference type="NCBI Taxonomy" id="667725"/>
    <lineage>
        <taxon>Eukaryota</taxon>
        <taxon>Ichthyosporea</taxon>
        <taxon>Ichthyophonida</taxon>
        <taxon>Sphaeroforma</taxon>
    </lineage>
</organism>
<gene>
    <name evidence="1" type="ORF">SARC_08771</name>
</gene>
<protein>
    <submittedName>
        <fullName evidence="1">Uncharacterized protein</fullName>
    </submittedName>
</protein>
<dbReference type="RefSeq" id="XP_014152704.1">
    <property type="nucleotide sequence ID" value="XM_014297229.1"/>
</dbReference>
<sequence>MVKDRNLLGSDVSVRGITADCDLNAHEVNSSTGARIKYLRIDYIGSGNPTNIGMGFDNFRAFGCTKDAKLVNAFTTGF</sequence>
<dbReference type="GeneID" id="25909275"/>